<dbReference type="InterPro" id="IPR036259">
    <property type="entry name" value="MFS_trans_sf"/>
</dbReference>
<keyword evidence="3 6" id="KW-1133">Transmembrane helix</keyword>
<feature type="domain" description="Major facilitator superfamily (MFS) profile" evidence="7">
    <location>
        <begin position="38"/>
        <end position="264"/>
    </location>
</feature>
<dbReference type="Pfam" id="PF07690">
    <property type="entry name" value="MFS_1"/>
    <property type="match status" value="1"/>
</dbReference>
<dbReference type="GO" id="GO:0005886">
    <property type="term" value="C:plasma membrane"/>
    <property type="evidence" value="ECO:0007669"/>
    <property type="project" value="UniProtKB-SubCell"/>
</dbReference>
<feature type="transmembrane region" description="Helical" evidence="6">
    <location>
        <begin position="167"/>
        <end position="190"/>
    </location>
</feature>
<evidence type="ECO:0000256" key="3">
    <source>
        <dbReference type="ARBA" id="ARBA00022989"/>
    </source>
</evidence>
<evidence type="ECO:0000313" key="9">
    <source>
        <dbReference type="Proteomes" id="UP000612808"/>
    </source>
</evidence>
<protein>
    <recommendedName>
        <fullName evidence="7">Major facilitator superfamily (MFS) profile domain-containing protein</fullName>
    </recommendedName>
</protein>
<dbReference type="EMBL" id="BOMB01000001">
    <property type="protein sequence ID" value="GID09544.1"/>
    <property type="molecule type" value="Genomic_DNA"/>
</dbReference>
<keyword evidence="2 6" id="KW-0812">Transmembrane</keyword>
<dbReference type="Proteomes" id="UP000612808">
    <property type="component" value="Unassembled WGS sequence"/>
</dbReference>
<evidence type="ECO:0000256" key="4">
    <source>
        <dbReference type="ARBA" id="ARBA00023136"/>
    </source>
</evidence>
<organism evidence="8 9">
    <name type="scientific">Actinocatenispora rupis</name>
    <dbReference type="NCBI Taxonomy" id="519421"/>
    <lineage>
        <taxon>Bacteria</taxon>
        <taxon>Bacillati</taxon>
        <taxon>Actinomycetota</taxon>
        <taxon>Actinomycetes</taxon>
        <taxon>Micromonosporales</taxon>
        <taxon>Micromonosporaceae</taxon>
        <taxon>Actinocatenispora</taxon>
    </lineage>
</organism>
<feature type="transmembrane region" description="Helical" evidence="6">
    <location>
        <begin position="79"/>
        <end position="105"/>
    </location>
</feature>
<dbReference type="PANTHER" id="PTHR23501">
    <property type="entry name" value="MAJOR FACILITATOR SUPERFAMILY"/>
    <property type="match status" value="1"/>
</dbReference>
<dbReference type="InterPro" id="IPR020846">
    <property type="entry name" value="MFS_dom"/>
</dbReference>
<evidence type="ECO:0000256" key="1">
    <source>
        <dbReference type="ARBA" id="ARBA00004651"/>
    </source>
</evidence>
<sequence length="264" mass="25739">MPQGMGIPQGTGMPQGCGMPYGAAMPPGAPPPGAPAAAGTSAPPVWLLIGPALGAVLGLVLATSLVGPGGLAVQRDLGVSATALGVVIAAYLLPMVLVGALGVVVGRRFPTAVAAPGLVLLLVGLLLSALTPSAPVIVVGRVLCGIGAGAAAGTVVGLALGYRRRGLALGLTAGVGLVALVLGPVDGFVWSTFLAWRWIFFAAVPVALVAIAVTAVAGIVRLTRRPAVTHPYPPVTGTGQPAFPPAAQQPGPAAAQQPYPPAAG</sequence>
<comment type="caution">
    <text evidence="8">The sequence shown here is derived from an EMBL/GenBank/DDBJ whole genome shotgun (WGS) entry which is preliminary data.</text>
</comment>
<name>A0A8J3N7Q8_9ACTN</name>
<dbReference type="RefSeq" id="WP_203654388.1">
    <property type="nucleotide sequence ID" value="NZ_BAAAZM010000010.1"/>
</dbReference>
<feature type="transmembrane region" description="Helical" evidence="6">
    <location>
        <begin position="136"/>
        <end position="160"/>
    </location>
</feature>
<evidence type="ECO:0000259" key="7">
    <source>
        <dbReference type="PROSITE" id="PS50850"/>
    </source>
</evidence>
<accession>A0A8J3N7Q8</accession>
<feature type="transmembrane region" description="Helical" evidence="6">
    <location>
        <begin position="45"/>
        <end position="67"/>
    </location>
</feature>
<evidence type="ECO:0000313" key="8">
    <source>
        <dbReference type="EMBL" id="GID09544.1"/>
    </source>
</evidence>
<gene>
    <name evidence="8" type="ORF">Aru02nite_04330</name>
</gene>
<keyword evidence="9" id="KW-1185">Reference proteome</keyword>
<comment type="subcellular location">
    <subcellularLocation>
        <location evidence="1">Cell membrane</location>
        <topology evidence="1">Multi-pass membrane protein</topology>
    </subcellularLocation>
</comment>
<dbReference type="PROSITE" id="PS50850">
    <property type="entry name" value="MFS"/>
    <property type="match status" value="1"/>
</dbReference>
<feature type="transmembrane region" description="Helical" evidence="6">
    <location>
        <begin position="196"/>
        <end position="220"/>
    </location>
</feature>
<dbReference type="SUPFAM" id="SSF103473">
    <property type="entry name" value="MFS general substrate transporter"/>
    <property type="match status" value="1"/>
</dbReference>
<feature type="transmembrane region" description="Helical" evidence="6">
    <location>
        <begin position="112"/>
        <end position="130"/>
    </location>
</feature>
<dbReference type="GO" id="GO:0022857">
    <property type="term" value="F:transmembrane transporter activity"/>
    <property type="evidence" value="ECO:0007669"/>
    <property type="project" value="InterPro"/>
</dbReference>
<evidence type="ECO:0000256" key="5">
    <source>
        <dbReference type="SAM" id="MobiDB-lite"/>
    </source>
</evidence>
<evidence type="ECO:0000256" key="6">
    <source>
        <dbReference type="SAM" id="Phobius"/>
    </source>
</evidence>
<keyword evidence="4 6" id="KW-0472">Membrane</keyword>
<evidence type="ECO:0000256" key="2">
    <source>
        <dbReference type="ARBA" id="ARBA00022692"/>
    </source>
</evidence>
<proteinExistence type="predicted"/>
<dbReference type="AlphaFoldDB" id="A0A8J3N7Q8"/>
<feature type="region of interest" description="Disordered" evidence="5">
    <location>
        <begin position="231"/>
        <end position="264"/>
    </location>
</feature>
<reference evidence="8" key="1">
    <citation type="submission" date="2021-01" db="EMBL/GenBank/DDBJ databases">
        <title>Whole genome shotgun sequence of Actinocatenispora rupis NBRC 107355.</title>
        <authorList>
            <person name="Komaki H."/>
            <person name="Tamura T."/>
        </authorList>
    </citation>
    <scope>NUCLEOTIDE SEQUENCE</scope>
    <source>
        <strain evidence="8">NBRC 107355</strain>
    </source>
</reference>
<dbReference type="InterPro" id="IPR011701">
    <property type="entry name" value="MFS"/>
</dbReference>
<dbReference type="Gene3D" id="1.20.1720.10">
    <property type="entry name" value="Multidrug resistance protein D"/>
    <property type="match status" value="1"/>
</dbReference>
<feature type="compositionally biased region" description="Low complexity" evidence="5">
    <location>
        <begin position="239"/>
        <end position="257"/>
    </location>
</feature>